<dbReference type="Pfam" id="PF23545">
    <property type="entry name" value="Zn_ribbon_HMPTM"/>
    <property type="match status" value="1"/>
</dbReference>
<dbReference type="InterPro" id="IPR007197">
    <property type="entry name" value="rSAM"/>
</dbReference>
<reference evidence="6 7" key="1">
    <citation type="submission" date="2016-12" db="EMBL/GenBank/DDBJ databases">
        <title>Discovery of methanogenic haloarchaea.</title>
        <authorList>
            <person name="Sorokin D.Y."/>
            <person name="Makarova K.S."/>
            <person name="Abbas B."/>
            <person name="Ferrer M."/>
            <person name="Golyshin P.N."/>
        </authorList>
    </citation>
    <scope>NUCLEOTIDE SEQUENCE [LARGE SCALE GENOMIC DNA]</scope>
    <source>
        <strain evidence="6">AMET1</strain>
    </source>
</reference>
<dbReference type="PANTHER" id="PTHR43306">
    <property type="entry name" value="7,8-DIHYDRO-6-HYDROXYMETHYLPTERIN DIMETHYLTRANSFERASE"/>
    <property type="match status" value="1"/>
</dbReference>
<dbReference type="RefSeq" id="WP_086637167.1">
    <property type="nucleotide sequence ID" value="NZ_MRZU01000003.1"/>
</dbReference>
<dbReference type="GO" id="GO:0046872">
    <property type="term" value="F:metal ion binding"/>
    <property type="evidence" value="ECO:0007669"/>
    <property type="project" value="UniProtKB-KW"/>
</dbReference>
<dbReference type="GO" id="GO:0032259">
    <property type="term" value="P:methylation"/>
    <property type="evidence" value="ECO:0007669"/>
    <property type="project" value="UniProtKB-KW"/>
</dbReference>
<dbReference type="PANTHER" id="PTHR43306:SF1">
    <property type="entry name" value="7,8-DIHYDRO-6-HYDROXYMETHYLPTERIN DIMETHYLTRANSFERASE"/>
    <property type="match status" value="1"/>
</dbReference>
<comment type="caution">
    <text evidence="6">The sequence shown here is derived from an EMBL/GenBank/DDBJ whole genome shotgun (WGS) entry which is preliminary data.</text>
</comment>
<dbReference type="SFLD" id="SFLDG01100">
    <property type="entry name" value="methyltransferase_(Class_D)"/>
    <property type="match status" value="1"/>
</dbReference>
<dbReference type="SFLD" id="SFLDS00029">
    <property type="entry name" value="Radical_SAM"/>
    <property type="match status" value="1"/>
</dbReference>
<dbReference type="InterPro" id="IPR056488">
    <property type="entry name" value="Zn_ribbon_HMPTM"/>
</dbReference>
<dbReference type="SUPFAM" id="SSF102114">
    <property type="entry name" value="Radical SAM enzymes"/>
    <property type="match status" value="1"/>
</dbReference>
<keyword evidence="4" id="KW-0411">Iron-sulfur</keyword>
<evidence type="ECO:0000256" key="4">
    <source>
        <dbReference type="ARBA" id="ARBA00023014"/>
    </source>
</evidence>
<dbReference type="Pfam" id="PF04055">
    <property type="entry name" value="Radical_SAM"/>
    <property type="match status" value="1"/>
</dbReference>
<organism evidence="6 7">
    <name type="scientific">Methanonatronarchaeum thermophilum</name>
    <dbReference type="NCBI Taxonomy" id="1927129"/>
    <lineage>
        <taxon>Archaea</taxon>
        <taxon>Methanobacteriati</taxon>
        <taxon>Methanobacteriota</taxon>
        <taxon>Methanonatronarchaeia</taxon>
        <taxon>Methanonatronarchaeales</taxon>
        <taxon>Methanonatronarchaeaceae</taxon>
        <taxon>Methanonatronarchaeum</taxon>
    </lineage>
</organism>
<proteinExistence type="predicted"/>
<dbReference type="NCBIfam" id="NF045646">
    <property type="entry name" value="rSAM_Se_TrsS"/>
    <property type="match status" value="1"/>
</dbReference>
<keyword evidence="3" id="KW-0408">Iron</keyword>
<dbReference type="EMBL" id="MRZU01000003">
    <property type="protein sequence ID" value="OUJ19130.1"/>
    <property type="molecule type" value="Genomic_DNA"/>
</dbReference>
<dbReference type="SFLD" id="SFLDG01067">
    <property type="entry name" value="SPASM/twitch_domain_containing"/>
    <property type="match status" value="1"/>
</dbReference>
<feature type="domain" description="Radical SAM core" evidence="5">
    <location>
        <begin position="85"/>
        <end position="306"/>
    </location>
</feature>
<evidence type="ECO:0000259" key="5">
    <source>
        <dbReference type="PROSITE" id="PS51918"/>
    </source>
</evidence>
<sequence>MVKKLGEYRSVCPECLEVIVGEKYIEDGEVVLEKKCSEHGVFKAVTSRNADFYMDMEGFEVDRTKPTSPTTERDEGCPTDCGLCDEHEQHTCIAVLEVTENCDMNCSICFADSKKGGEYYEPSLGQIRDMFQTVKDRSDGSSLVQISGGEPTIRNDLPEIIRMGREVGIDHIELNTNGVRIAEDPDFFEEICKEGIDSIYLSFDGVSDSVYEKRYGKPLLEEKVKAIERAAEAGVGVVLVPTVAKGYNYQEVGDIVNFAKELIPAVKGVHFQPVSLFGRSPTWLDEDSRVTLWETAKAIENQTQGEIKVKNFTPTSCPSVHCDISCLAIVDENDEFLPLTDKTLGASGEVGDIAEKTKSSVENRWKGSRCGCESSPEELLDIDSSDSCCEAGGWEDFVRRAMENYLTISIMDFQDAWTHETNRTEKCCIHVVVPDGRMIPFCNFNLTNKDGESLYREKIFSKYRK</sequence>
<keyword evidence="1" id="KW-0949">S-adenosyl-L-methionine</keyword>
<dbReference type="GO" id="GO:0051536">
    <property type="term" value="F:iron-sulfur cluster binding"/>
    <property type="evidence" value="ECO:0007669"/>
    <property type="project" value="UniProtKB-KW"/>
</dbReference>
<dbReference type="PROSITE" id="PS51918">
    <property type="entry name" value="RADICAL_SAM"/>
    <property type="match status" value="1"/>
</dbReference>
<dbReference type="OrthoDB" id="49555at2157"/>
<protein>
    <submittedName>
        <fullName evidence="6">7,8-dihydro-6-hydroxymethylpterin dimethyltransferase</fullName>
    </submittedName>
</protein>
<keyword evidence="6" id="KW-0808">Transferase</keyword>
<evidence type="ECO:0000313" key="6">
    <source>
        <dbReference type="EMBL" id="OUJ19130.1"/>
    </source>
</evidence>
<dbReference type="Proteomes" id="UP000195137">
    <property type="component" value="Unassembled WGS sequence"/>
</dbReference>
<dbReference type="CDD" id="cd01335">
    <property type="entry name" value="Radical_SAM"/>
    <property type="match status" value="1"/>
</dbReference>
<keyword evidence="7" id="KW-1185">Reference proteome</keyword>
<dbReference type="InterPro" id="IPR058240">
    <property type="entry name" value="rSAM_sf"/>
</dbReference>
<gene>
    <name evidence="6" type="ORF">AMET1_0782</name>
</gene>
<dbReference type="GO" id="GO:0008168">
    <property type="term" value="F:methyltransferase activity"/>
    <property type="evidence" value="ECO:0007669"/>
    <property type="project" value="UniProtKB-KW"/>
</dbReference>
<evidence type="ECO:0000256" key="2">
    <source>
        <dbReference type="ARBA" id="ARBA00022723"/>
    </source>
</evidence>
<accession>A0A1Y3GD21</accession>
<name>A0A1Y3GD21_9EURY</name>
<dbReference type="InterPro" id="IPR013785">
    <property type="entry name" value="Aldolase_TIM"/>
</dbReference>
<keyword evidence="2" id="KW-0479">Metal-binding</keyword>
<dbReference type="SMART" id="SM00729">
    <property type="entry name" value="Elp3"/>
    <property type="match status" value="1"/>
</dbReference>
<evidence type="ECO:0000256" key="1">
    <source>
        <dbReference type="ARBA" id="ARBA00022691"/>
    </source>
</evidence>
<dbReference type="InterPro" id="IPR034474">
    <property type="entry name" value="Methyltransferase_Class_D"/>
</dbReference>
<evidence type="ECO:0000313" key="7">
    <source>
        <dbReference type="Proteomes" id="UP000195137"/>
    </source>
</evidence>
<dbReference type="InterPro" id="IPR054698">
    <property type="entry name" value="rSAM_Se_TrsS"/>
</dbReference>
<dbReference type="Gene3D" id="3.20.20.70">
    <property type="entry name" value="Aldolase class I"/>
    <property type="match status" value="1"/>
</dbReference>
<evidence type="ECO:0000256" key="3">
    <source>
        <dbReference type="ARBA" id="ARBA00023004"/>
    </source>
</evidence>
<dbReference type="InterPro" id="IPR006638">
    <property type="entry name" value="Elp3/MiaA/NifB-like_rSAM"/>
</dbReference>
<dbReference type="AlphaFoldDB" id="A0A1Y3GD21"/>
<keyword evidence="6" id="KW-0489">Methyltransferase</keyword>